<protein>
    <submittedName>
        <fullName evidence="3">Uncharacterized protein</fullName>
    </submittedName>
</protein>
<gene>
    <name evidence="3" type="ORF">D9Q98_005859</name>
</gene>
<dbReference type="EMBL" id="SIDB01000002">
    <property type="protein sequence ID" value="KAI3436442.1"/>
    <property type="molecule type" value="Genomic_DNA"/>
</dbReference>
<keyword evidence="2" id="KW-0812">Transmembrane</keyword>
<reference evidence="3" key="1">
    <citation type="journal article" date="2019" name="Plant J.">
        <title>Chlorella vulgaris genome assembly and annotation reveals the molecular basis for metabolic acclimation to high light conditions.</title>
        <authorList>
            <person name="Cecchin M."/>
            <person name="Marcolungo L."/>
            <person name="Rossato M."/>
            <person name="Girolomoni L."/>
            <person name="Cosentino E."/>
            <person name="Cuine S."/>
            <person name="Li-Beisson Y."/>
            <person name="Delledonne M."/>
            <person name="Ballottari M."/>
        </authorList>
    </citation>
    <scope>NUCLEOTIDE SEQUENCE</scope>
    <source>
        <strain evidence="3">211/11P</strain>
    </source>
</reference>
<reference evidence="3" key="2">
    <citation type="submission" date="2020-11" db="EMBL/GenBank/DDBJ databases">
        <authorList>
            <person name="Cecchin M."/>
            <person name="Marcolungo L."/>
            <person name="Rossato M."/>
            <person name="Girolomoni L."/>
            <person name="Cosentino E."/>
            <person name="Cuine S."/>
            <person name="Li-Beisson Y."/>
            <person name="Delledonne M."/>
            <person name="Ballottari M."/>
        </authorList>
    </citation>
    <scope>NUCLEOTIDE SEQUENCE</scope>
    <source>
        <strain evidence="3">211/11P</strain>
        <tissue evidence="3">Whole cell</tissue>
    </source>
</reference>
<comment type="caution">
    <text evidence="3">The sequence shown here is derived from an EMBL/GenBank/DDBJ whole genome shotgun (WGS) entry which is preliminary data.</text>
</comment>
<organism evidence="3 4">
    <name type="scientific">Chlorella vulgaris</name>
    <name type="common">Green alga</name>
    <dbReference type="NCBI Taxonomy" id="3077"/>
    <lineage>
        <taxon>Eukaryota</taxon>
        <taxon>Viridiplantae</taxon>
        <taxon>Chlorophyta</taxon>
        <taxon>core chlorophytes</taxon>
        <taxon>Trebouxiophyceae</taxon>
        <taxon>Chlorellales</taxon>
        <taxon>Chlorellaceae</taxon>
        <taxon>Chlorella clade</taxon>
        <taxon>Chlorella</taxon>
    </lineage>
</organism>
<feature type="region of interest" description="Disordered" evidence="1">
    <location>
        <begin position="25"/>
        <end position="61"/>
    </location>
</feature>
<sequence length="106" mass="11323">MVCQNMRPIETLVSHPQFTVDIKTLAEGDGEQQRDAPEAAPPSSSNTPPPSVTKREDPAVAKGQRTAIITGAISIIFGVIYLGLVSFLDIRGGELLPPPPEAFENL</sequence>
<dbReference type="AlphaFoldDB" id="A0A9D4Z1B7"/>
<keyword evidence="2" id="KW-1133">Transmembrane helix</keyword>
<feature type="transmembrane region" description="Helical" evidence="2">
    <location>
        <begin position="67"/>
        <end position="88"/>
    </location>
</feature>
<keyword evidence="4" id="KW-1185">Reference proteome</keyword>
<dbReference type="OrthoDB" id="513423at2759"/>
<accession>A0A9D4Z1B7</accession>
<proteinExistence type="predicted"/>
<evidence type="ECO:0000313" key="4">
    <source>
        <dbReference type="Proteomes" id="UP001055712"/>
    </source>
</evidence>
<evidence type="ECO:0000256" key="1">
    <source>
        <dbReference type="SAM" id="MobiDB-lite"/>
    </source>
</evidence>
<keyword evidence="2" id="KW-0472">Membrane</keyword>
<evidence type="ECO:0000313" key="3">
    <source>
        <dbReference type="EMBL" id="KAI3436442.1"/>
    </source>
</evidence>
<dbReference type="Proteomes" id="UP001055712">
    <property type="component" value="Unassembled WGS sequence"/>
</dbReference>
<evidence type="ECO:0000256" key="2">
    <source>
        <dbReference type="SAM" id="Phobius"/>
    </source>
</evidence>
<name>A0A9D4Z1B7_CHLVU</name>